<dbReference type="SMART" id="SM00020">
    <property type="entry name" value="Tryp_SPc"/>
    <property type="match status" value="1"/>
</dbReference>
<dbReference type="InterPro" id="IPR028994">
    <property type="entry name" value="Integrin_alpha_N"/>
</dbReference>
<dbReference type="SUPFAM" id="SSF69318">
    <property type="entry name" value="Integrin alpha N-terminal domain"/>
    <property type="match status" value="1"/>
</dbReference>
<dbReference type="PANTHER" id="PTHR24260">
    <property type="match status" value="1"/>
</dbReference>
<evidence type="ECO:0000259" key="2">
    <source>
        <dbReference type="PROSITE" id="PS50240"/>
    </source>
</evidence>
<dbReference type="PRINTS" id="PR00722">
    <property type="entry name" value="CHYMOTRYPSIN"/>
</dbReference>
<dbReference type="PANTHER" id="PTHR24260:SF136">
    <property type="entry name" value="GH08193P-RELATED"/>
    <property type="match status" value="1"/>
</dbReference>
<dbReference type="SUPFAM" id="SSF50494">
    <property type="entry name" value="Trypsin-like serine proteases"/>
    <property type="match status" value="1"/>
</dbReference>
<protein>
    <submittedName>
        <fullName evidence="3">S1 family peptidase</fullName>
    </submittedName>
</protein>
<name>A0ABU2MRH4_9ACTN</name>
<evidence type="ECO:0000313" key="3">
    <source>
        <dbReference type="EMBL" id="MDT0343493.1"/>
    </source>
</evidence>
<sequence length="737" mass="74796">MNRSRRTRPVTLAALTAALTAASLALTAVPARAVVGPPESGNIHGFTARLDIGDGRRACSGALVDTEWLLTAASCFADDPAVSLSVPAGKPRLATVATIGRTDLTTTSGHVRDVVELVPHNDRDLVLARLARPVPDVTPVALSTGAPAVGEELRVAGYGRTTDEWAPLTLHTGTFTVDTVSTTEVAITGQEGSAVCKGDTGGPAVRESGGQIELVAVNSRSWQGGCFGVDETETRTGAVDTRVDDLHDWVGDTVGAPRVTDFNCDGAADVAAGDPSATVGGNAEAGLARIVYGGGKGVAVIHQDLGHVPNVAEADDRFGEELAVFDHNEDGCTDLVVGIPDEDIDSLADVGMVSVLYGSPDGLGSGQAALNLSQGEGSGVVGAAVPQAEDRMGDALATGHTDAGVPYLLIGVPNKDFDGFTNAGIVFYLRGTISRRVHQDQPGVPGVMEAGDRFGLSVAGTPNHFAIGTAFESVGDQAASGMVWVFDHDLNADNIPNPVADIHQNTAGISGDAQAGDRFGATLSMAAYRPSGAAGATDSVLAVGVPREDRTVDGTLRSDSGRVVTLQVTAAGSVSELANIHQENAGVEGVAETDDEFGATVSVANTAPRAVSTASTMLLAVGVPGENIGTSAEAGAIQTFSPLGAPGDSDFWIEAGNASGLPGAPGPEQFMGRHIHATGTHLNVGMPNGPAPYGALHALPWANATGGRTGATGEVTTHQPGQGDLPASGVAFGWSPR</sequence>
<accession>A0ABU2MRH4</accession>
<dbReference type="PROSITE" id="PS51318">
    <property type="entry name" value="TAT"/>
    <property type="match status" value="1"/>
</dbReference>
<comment type="caution">
    <text evidence="3">The sequence shown here is derived from an EMBL/GenBank/DDBJ whole genome shotgun (WGS) entry which is preliminary data.</text>
</comment>
<dbReference type="Gene3D" id="2.40.10.10">
    <property type="entry name" value="Trypsin-like serine proteases"/>
    <property type="match status" value="2"/>
</dbReference>
<dbReference type="InterPro" id="IPR043504">
    <property type="entry name" value="Peptidase_S1_PA_chymotrypsin"/>
</dbReference>
<evidence type="ECO:0000313" key="4">
    <source>
        <dbReference type="Proteomes" id="UP001183246"/>
    </source>
</evidence>
<proteinExistence type="predicted"/>
<keyword evidence="4" id="KW-1185">Reference proteome</keyword>
<gene>
    <name evidence="3" type="ORF">RM590_12835</name>
</gene>
<dbReference type="InterPro" id="IPR001254">
    <property type="entry name" value="Trypsin_dom"/>
</dbReference>
<dbReference type="InterPro" id="IPR001314">
    <property type="entry name" value="Peptidase_S1A"/>
</dbReference>
<dbReference type="Pfam" id="PF00089">
    <property type="entry name" value="Trypsin"/>
    <property type="match status" value="1"/>
</dbReference>
<feature type="domain" description="Peptidase S1" evidence="2">
    <location>
        <begin position="34"/>
        <end position="255"/>
    </location>
</feature>
<dbReference type="Gene3D" id="2.130.10.130">
    <property type="entry name" value="Integrin alpha, N-terminal"/>
    <property type="match status" value="1"/>
</dbReference>
<dbReference type="InterPro" id="IPR009003">
    <property type="entry name" value="Peptidase_S1_PA"/>
</dbReference>
<keyword evidence="1" id="KW-0732">Signal</keyword>
<dbReference type="PROSITE" id="PS50240">
    <property type="entry name" value="TRYPSIN_DOM"/>
    <property type="match status" value="1"/>
</dbReference>
<feature type="signal peptide" evidence="1">
    <location>
        <begin position="1"/>
        <end position="33"/>
    </location>
</feature>
<dbReference type="RefSeq" id="WP_311704631.1">
    <property type="nucleotide sequence ID" value="NZ_JAVREL010000006.1"/>
</dbReference>
<dbReference type="InterPro" id="IPR051333">
    <property type="entry name" value="CLIP_Serine_Protease"/>
</dbReference>
<dbReference type="InterPro" id="IPR006311">
    <property type="entry name" value="TAT_signal"/>
</dbReference>
<evidence type="ECO:0000256" key="1">
    <source>
        <dbReference type="SAM" id="SignalP"/>
    </source>
</evidence>
<dbReference type="Proteomes" id="UP001183246">
    <property type="component" value="Unassembled WGS sequence"/>
</dbReference>
<dbReference type="SMART" id="SM00191">
    <property type="entry name" value="Int_alpha"/>
    <property type="match status" value="4"/>
</dbReference>
<reference evidence="4" key="1">
    <citation type="submission" date="2023-07" db="EMBL/GenBank/DDBJ databases">
        <title>30 novel species of actinomycetes from the DSMZ collection.</title>
        <authorList>
            <person name="Nouioui I."/>
        </authorList>
    </citation>
    <scope>NUCLEOTIDE SEQUENCE [LARGE SCALE GENOMIC DNA]</scope>
    <source>
        <strain evidence="4">DSM 44938</strain>
    </source>
</reference>
<dbReference type="InterPro" id="IPR013519">
    <property type="entry name" value="Int_alpha_beta-p"/>
</dbReference>
<dbReference type="EMBL" id="JAVREL010000006">
    <property type="protein sequence ID" value="MDT0343493.1"/>
    <property type="molecule type" value="Genomic_DNA"/>
</dbReference>
<organism evidence="3 4">
    <name type="scientific">Streptomyces litchfieldiae</name>
    <dbReference type="NCBI Taxonomy" id="3075543"/>
    <lineage>
        <taxon>Bacteria</taxon>
        <taxon>Bacillati</taxon>
        <taxon>Actinomycetota</taxon>
        <taxon>Actinomycetes</taxon>
        <taxon>Kitasatosporales</taxon>
        <taxon>Streptomycetaceae</taxon>
        <taxon>Streptomyces</taxon>
    </lineage>
</organism>
<feature type="chain" id="PRO_5047533440" evidence="1">
    <location>
        <begin position="34"/>
        <end position="737"/>
    </location>
</feature>